<dbReference type="EMBL" id="JBJJXI010000139">
    <property type="protein sequence ID" value="KAL3387155.1"/>
    <property type="molecule type" value="Genomic_DNA"/>
</dbReference>
<comment type="caution">
    <text evidence="2">The sequence shown here is derived from an EMBL/GenBank/DDBJ whole genome shotgun (WGS) entry which is preliminary data.</text>
</comment>
<dbReference type="Proteomes" id="UP001627154">
    <property type="component" value="Unassembled WGS sequence"/>
</dbReference>
<dbReference type="AlphaFoldDB" id="A0ABD2W276"/>
<gene>
    <name evidence="2" type="ORF">TKK_017476</name>
</gene>
<accession>A0ABD2W276</accession>
<sequence>MTRVLKKVPVSVSLLGLTKGKNCTSWVDRVTWGYSVKQEPNDTWLDAADDDIINPVDSCKIGNFEILPFHKSTCIYRTVWYIFDSRSAREYLCADKKDKQQHQLVHHKHENFLGEIQSRGFVNSHADDYVGFPSELDRLSVEHLSKKGKKTLHARRDKKNTVSTRFRVKRSTCTLRKNLGCTAINFTNSENRPVYIPMPPPPPLHSRARKKKDDIDIKGPRSRSVSERERERETRDSTPTDSYRRGADRRRPNKTNGHAPRLYEVQVCLYVSVGSHGAMIRSAEADTRTNFFHYYDYYYDYYYYINANPMTKVLSCTTTKDLDLMNTIEQPQAIMTRHYLSIII</sequence>
<reference evidence="2 3" key="1">
    <citation type="journal article" date="2024" name="bioRxiv">
        <title>A reference genome for Trichogramma kaykai: A tiny desert-dwelling parasitoid wasp with competing sex-ratio distorters.</title>
        <authorList>
            <person name="Culotta J."/>
            <person name="Lindsey A.R."/>
        </authorList>
    </citation>
    <scope>NUCLEOTIDE SEQUENCE [LARGE SCALE GENOMIC DNA]</scope>
    <source>
        <strain evidence="2 3">KSX58</strain>
    </source>
</reference>
<keyword evidence="3" id="KW-1185">Reference proteome</keyword>
<protein>
    <submittedName>
        <fullName evidence="2">Uncharacterized protein</fullName>
    </submittedName>
</protein>
<feature type="region of interest" description="Disordered" evidence="1">
    <location>
        <begin position="190"/>
        <end position="258"/>
    </location>
</feature>
<name>A0ABD2W276_9HYME</name>
<evidence type="ECO:0000313" key="2">
    <source>
        <dbReference type="EMBL" id="KAL3387155.1"/>
    </source>
</evidence>
<proteinExistence type="predicted"/>
<feature type="compositionally biased region" description="Basic and acidic residues" evidence="1">
    <location>
        <begin position="211"/>
        <end position="250"/>
    </location>
</feature>
<evidence type="ECO:0000313" key="3">
    <source>
        <dbReference type="Proteomes" id="UP001627154"/>
    </source>
</evidence>
<evidence type="ECO:0000256" key="1">
    <source>
        <dbReference type="SAM" id="MobiDB-lite"/>
    </source>
</evidence>
<organism evidence="2 3">
    <name type="scientific">Trichogramma kaykai</name>
    <dbReference type="NCBI Taxonomy" id="54128"/>
    <lineage>
        <taxon>Eukaryota</taxon>
        <taxon>Metazoa</taxon>
        <taxon>Ecdysozoa</taxon>
        <taxon>Arthropoda</taxon>
        <taxon>Hexapoda</taxon>
        <taxon>Insecta</taxon>
        <taxon>Pterygota</taxon>
        <taxon>Neoptera</taxon>
        <taxon>Endopterygota</taxon>
        <taxon>Hymenoptera</taxon>
        <taxon>Apocrita</taxon>
        <taxon>Proctotrupomorpha</taxon>
        <taxon>Chalcidoidea</taxon>
        <taxon>Trichogrammatidae</taxon>
        <taxon>Trichogramma</taxon>
    </lineage>
</organism>